<dbReference type="EMBL" id="CADEAL010003502">
    <property type="protein sequence ID" value="CAB1444939.1"/>
    <property type="molecule type" value="Genomic_DNA"/>
</dbReference>
<dbReference type="Proteomes" id="UP001153269">
    <property type="component" value="Unassembled WGS sequence"/>
</dbReference>
<comment type="caution">
    <text evidence="1">The sequence shown here is derived from an EMBL/GenBank/DDBJ whole genome shotgun (WGS) entry which is preliminary data.</text>
</comment>
<accession>A0A9N7VAB4</accession>
<proteinExistence type="predicted"/>
<feature type="non-terminal residue" evidence="1">
    <location>
        <position position="119"/>
    </location>
</feature>
<name>A0A9N7VAB4_PLEPL</name>
<gene>
    <name evidence="1" type="ORF">PLEPLA_LOCUS32669</name>
</gene>
<dbReference type="AlphaFoldDB" id="A0A9N7VAB4"/>
<protein>
    <submittedName>
        <fullName evidence="1">Uncharacterized protein</fullName>
    </submittedName>
</protein>
<keyword evidence="2" id="KW-1185">Reference proteome</keyword>
<evidence type="ECO:0000313" key="2">
    <source>
        <dbReference type="Proteomes" id="UP001153269"/>
    </source>
</evidence>
<sequence length="119" mass="13330">QTETSLKKPPLAPPHRLPPLFLRINHQQIPLSSSDDVSLWASCSPSNLRASMFVTVNQQPALSVEADTLMLLRLQLQSNIRRNWRRVHVHLLLTGGVCTCTSCSLESTGSHRIKVQVRL</sequence>
<evidence type="ECO:0000313" key="1">
    <source>
        <dbReference type="EMBL" id="CAB1444939.1"/>
    </source>
</evidence>
<organism evidence="1 2">
    <name type="scientific">Pleuronectes platessa</name>
    <name type="common">European plaice</name>
    <dbReference type="NCBI Taxonomy" id="8262"/>
    <lineage>
        <taxon>Eukaryota</taxon>
        <taxon>Metazoa</taxon>
        <taxon>Chordata</taxon>
        <taxon>Craniata</taxon>
        <taxon>Vertebrata</taxon>
        <taxon>Euteleostomi</taxon>
        <taxon>Actinopterygii</taxon>
        <taxon>Neopterygii</taxon>
        <taxon>Teleostei</taxon>
        <taxon>Neoteleostei</taxon>
        <taxon>Acanthomorphata</taxon>
        <taxon>Carangaria</taxon>
        <taxon>Pleuronectiformes</taxon>
        <taxon>Pleuronectoidei</taxon>
        <taxon>Pleuronectidae</taxon>
        <taxon>Pleuronectes</taxon>
    </lineage>
</organism>
<reference evidence="1" key="1">
    <citation type="submission" date="2020-03" db="EMBL/GenBank/DDBJ databases">
        <authorList>
            <person name="Weist P."/>
        </authorList>
    </citation>
    <scope>NUCLEOTIDE SEQUENCE</scope>
</reference>